<dbReference type="InterPro" id="IPR010123">
    <property type="entry name" value="PHA_synth_III_E"/>
</dbReference>
<dbReference type="Pfam" id="PF09712">
    <property type="entry name" value="PHA_synth_III_E"/>
    <property type="match status" value="1"/>
</dbReference>
<dbReference type="RefSeq" id="WP_109723040.1">
    <property type="nucleotide sequence ID" value="NZ_MSZV01000049.1"/>
</dbReference>
<dbReference type="Proteomes" id="UP000245812">
    <property type="component" value="Unassembled WGS sequence"/>
</dbReference>
<dbReference type="OrthoDB" id="6115526at2"/>
<name>A0A316I9L4_9GAMM</name>
<evidence type="ECO:0000256" key="1">
    <source>
        <dbReference type="ARBA" id="ARBA00004683"/>
    </source>
</evidence>
<dbReference type="GO" id="GO:0042619">
    <property type="term" value="P:poly-hydroxybutyrate biosynthetic process"/>
    <property type="evidence" value="ECO:0007669"/>
    <property type="project" value="UniProtKB-KW"/>
</dbReference>
<organism evidence="5 6">
    <name type="scientific">Fulvimonas soli</name>
    <dbReference type="NCBI Taxonomy" id="155197"/>
    <lineage>
        <taxon>Bacteria</taxon>
        <taxon>Pseudomonadati</taxon>
        <taxon>Pseudomonadota</taxon>
        <taxon>Gammaproteobacteria</taxon>
        <taxon>Lysobacterales</taxon>
        <taxon>Rhodanobacteraceae</taxon>
        <taxon>Fulvimonas</taxon>
    </lineage>
</organism>
<comment type="pathway">
    <text evidence="1">Biopolymer metabolism; poly-(R)-3-hydroxybutanoate biosynthesis.</text>
</comment>
<evidence type="ECO:0000313" key="5">
    <source>
        <dbReference type="EMBL" id="PWK89927.1"/>
    </source>
</evidence>
<proteinExistence type="predicted"/>
<evidence type="ECO:0000256" key="4">
    <source>
        <dbReference type="SAM" id="MobiDB-lite"/>
    </source>
</evidence>
<sequence length="326" mass="35355">MADPAGDFLSNYRALAQQAWDTWARSWAQSAAPAAQPAASAADPLARGGAALAGFLDWLRSAALQLPSASPGQWPPAWDAGQPFLQAFAGLDQHGAHGFAQQWQQWLQAMQQGGLADPRQPLAPLGYTREQQLQQQALYEAMQAYLQAAARYQSLLQRVAAQGAERLQAQLAQRAENGQSPQSLKALYDLWVDAYEEAYAEIALSDEFRAVYGAMVNAQMRVRQLQRQQTEHWCRELGMPTRSEVDSLGQRLQAMRRQVTALQRQLDAAREAAPAAAAPAGPRPSARKATRKAAAGKAAAVAKRPLRKPAAAAAARGTARGAKRRK</sequence>
<evidence type="ECO:0000256" key="3">
    <source>
        <dbReference type="ARBA" id="ARBA00022752"/>
    </source>
</evidence>
<feature type="region of interest" description="Disordered" evidence="4">
    <location>
        <begin position="266"/>
        <end position="326"/>
    </location>
</feature>
<dbReference type="EMBL" id="QGHC01000004">
    <property type="protein sequence ID" value="PWK89927.1"/>
    <property type="molecule type" value="Genomic_DNA"/>
</dbReference>
<keyword evidence="3" id="KW-0583">PHB biosynthesis</keyword>
<gene>
    <name evidence="5" type="ORF">C7456_104285</name>
</gene>
<protein>
    <recommendedName>
        <fullName evidence="2">Poly(3-hydroxyalkanoate) polymerase subunit PhaE</fullName>
    </recommendedName>
</protein>
<dbReference type="UniPathway" id="UPA00917"/>
<evidence type="ECO:0000256" key="2">
    <source>
        <dbReference type="ARBA" id="ARBA00019066"/>
    </source>
</evidence>
<evidence type="ECO:0000313" key="6">
    <source>
        <dbReference type="Proteomes" id="UP000245812"/>
    </source>
</evidence>
<feature type="compositionally biased region" description="Low complexity" evidence="4">
    <location>
        <begin position="292"/>
        <end position="320"/>
    </location>
</feature>
<dbReference type="AlphaFoldDB" id="A0A316I9L4"/>
<comment type="caution">
    <text evidence="5">The sequence shown here is derived from an EMBL/GenBank/DDBJ whole genome shotgun (WGS) entry which is preliminary data.</text>
</comment>
<reference evidence="5 6" key="1">
    <citation type="submission" date="2018-05" db="EMBL/GenBank/DDBJ databases">
        <title>Genomic Encyclopedia of Type Strains, Phase IV (KMG-IV): sequencing the most valuable type-strain genomes for metagenomic binning, comparative biology and taxonomic classification.</title>
        <authorList>
            <person name="Goeker M."/>
        </authorList>
    </citation>
    <scope>NUCLEOTIDE SEQUENCE [LARGE SCALE GENOMIC DNA]</scope>
    <source>
        <strain evidence="5 6">DSM 14263</strain>
    </source>
</reference>
<keyword evidence="6" id="KW-1185">Reference proteome</keyword>
<feature type="compositionally biased region" description="Low complexity" evidence="4">
    <location>
        <begin position="271"/>
        <end position="284"/>
    </location>
</feature>
<accession>A0A316I9L4</accession>